<dbReference type="EMBL" id="NIDE01000002">
    <property type="protein sequence ID" value="OWK45258.1"/>
    <property type="molecule type" value="Genomic_DNA"/>
</dbReference>
<reference evidence="2" key="1">
    <citation type="submission" date="2017-06" db="EMBL/GenBank/DDBJ databases">
        <title>Genome analysis of Fimbriiglobus ruber SP5, the first member of the order Planctomycetales with confirmed chitinolytic capability.</title>
        <authorList>
            <person name="Ravin N.V."/>
            <person name="Rakitin A.L."/>
            <person name="Ivanova A.A."/>
            <person name="Beletsky A.V."/>
            <person name="Kulichevskaya I.S."/>
            <person name="Mardanov A.V."/>
            <person name="Dedysh S.N."/>
        </authorList>
    </citation>
    <scope>NUCLEOTIDE SEQUENCE [LARGE SCALE GENOMIC DNA]</scope>
    <source>
        <strain evidence="2">SP5</strain>
    </source>
</reference>
<comment type="caution">
    <text evidence="1">The sequence shown here is derived from an EMBL/GenBank/DDBJ whole genome shotgun (WGS) entry which is preliminary data.</text>
</comment>
<evidence type="ECO:0000313" key="2">
    <source>
        <dbReference type="Proteomes" id="UP000214646"/>
    </source>
</evidence>
<dbReference type="AlphaFoldDB" id="A0A225E389"/>
<dbReference type="Proteomes" id="UP000214646">
    <property type="component" value="Unassembled WGS sequence"/>
</dbReference>
<proteinExistence type="predicted"/>
<sequence>MLCCGPLGAADEPGKNKEDEARREEQHKNLKRSAAQYVMFPADNRKRPFKFREDAVLRFSNPVTGCKDGAVYLWVDGGRPRALLKVYTYDNEHFSHELQSLAEGAIVAERDGKSSWNPTNPGVAFRELVDAPGVAQSAAERLRQMKAMAGKFSATYVDGPPGTTPLDLRLLIQPVFRFETGHDQRGPDGAMFAFASGTNPMAILMLEARQVGESWKWHYAFARTASGAVTARYGEKEIFSVDRYDFRNNDPTQTFLLLPRQSLPKE</sequence>
<protein>
    <submittedName>
        <fullName evidence="1">Uncharacterized protein</fullName>
    </submittedName>
</protein>
<gene>
    <name evidence="1" type="ORF">FRUB_01589</name>
</gene>
<organism evidence="1 2">
    <name type="scientific">Fimbriiglobus ruber</name>
    <dbReference type="NCBI Taxonomy" id="1908690"/>
    <lineage>
        <taxon>Bacteria</taxon>
        <taxon>Pseudomonadati</taxon>
        <taxon>Planctomycetota</taxon>
        <taxon>Planctomycetia</taxon>
        <taxon>Gemmatales</taxon>
        <taxon>Gemmataceae</taxon>
        <taxon>Fimbriiglobus</taxon>
    </lineage>
</organism>
<evidence type="ECO:0000313" key="1">
    <source>
        <dbReference type="EMBL" id="OWK45258.1"/>
    </source>
</evidence>
<keyword evidence="2" id="KW-1185">Reference proteome</keyword>
<accession>A0A225E389</accession>
<name>A0A225E389_9BACT</name>